<protein>
    <submittedName>
        <fullName evidence="6">GntR family transcriptional regulator</fullName>
    </submittedName>
</protein>
<dbReference type="Proteomes" id="UP000708298">
    <property type="component" value="Unassembled WGS sequence"/>
</dbReference>
<dbReference type="SUPFAM" id="SSF46785">
    <property type="entry name" value="Winged helix' DNA-binding domain"/>
    <property type="match status" value="1"/>
</dbReference>
<dbReference type="Gene3D" id="1.20.120.530">
    <property type="entry name" value="GntR ligand-binding domain-like"/>
    <property type="match status" value="1"/>
</dbReference>
<dbReference type="SUPFAM" id="SSF48008">
    <property type="entry name" value="GntR ligand-binding domain-like"/>
    <property type="match status" value="1"/>
</dbReference>
<dbReference type="RefSeq" id="WP_227322768.1">
    <property type="nucleotide sequence ID" value="NZ_JAESVB010000010.1"/>
</dbReference>
<dbReference type="PROSITE" id="PS50949">
    <property type="entry name" value="HTH_GNTR"/>
    <property type="match status" value="1"/>
</dbReference>
<dbReference type="EMBL" id="JAESVB010000010">
    <property type="protein sequence ID" value="MCB8877112.1"/>
    <property type="molecule type" value="Genomic_DNA"/>
</dbReference>
<dbReference type="CDD" id="cd07377">
    <property type="entry name" value="WHTH_GntR"/>
    <property type="match status" value="1"/>
</dbReference>
<dbReference type="Pfam" id="PF00392">
    <property type="entry name" value="GntR"/>
    <property type="match status" value="1"/>
</dbReference>
<evidence type="ECO:0000256" key="4">
    <source>
        <dbReference type="SAM" id="MobiDB-lite"/>
    </source>
</evidence>
<dbReference type="Pfam" id="PF07729">
    <property type="entry name" value="FCD"/>
    <property type="match status" value="1"/>
</dbReference>
<evidence type="ECO:0000256" key="3">
    <source>
        <dbReference type="ARBA" id="ARBA00023163"/>
    </source>
</evidence>
<dbReference type="GO" id="GO:0003700">
    <property type="term" value="F:DNA-binding transcription factor activity"/>
    <property type="evidence" value="ECO:0007669"/>
    <property type="project" value="InterPro"/>
</dbReference>
<dbReference type="Gene3D" id="1.10.10.10">
    <property type="entry name" value="Winged helix-like DNA-binding domain superfamily/Winged helix DNA-binding domain"/>
    <property type="match status" value="1"/>
</dbReference>
<gene>
    <name evidence="6" type="ORF">ASILVAE211_18095</name>
</gene>
<sequence>MTSDQTDARLSPPGKVKTASGAALENGQAPLIRRLLSYIVTEDLPAGAHLTEQGLADALQVSRTPVRRALMDLHAEGLVEKHAHRGYFLTRPARALFVASLDFPAFDEDTLFERVATDHLRGTLPKTFSEQDVIAEYGVSARLARRVIETLSEERVIVSGKSGAWEFNPFLLTNDASLASYAYRLATEPQIPLLPTFAVRRDLIRACRDEHIRLLSLPAQERTARLAFKVDAGFHETVALCGGNPFFHSGVTQHNRLRQLLEYRDAPDEGRVLVWLKEHLDIMEAVVVGDLAEASALMRKHLTNAMRHRQDDPLLTASRHR</sequence>
<reference evidence="6" key="2">
    <citation type="submission" date="2021-01" db="EMBL/GenBank/DDBJ databases">
        <authorList>
            <person name="Mieszkin S."/>
            <person name="Pouder E."/>
            <person name="Alain K."/>
        </authorList>
    </citation>
    <scope>NUCLEOTIDE SEQUENCE</scope>
    <source>
        <strain evidence="6">HW T2.11</strain>
    </source>
</reference>
<feature type="region of interest" description="Disordered" evidence="4">
    <location>
        <begin position="1"/>
        <end position="22"/>
    </location>
</feature>
<keyword evidence="3" id="KW-0804">Transcription</keyword>
<dbReference type="AlphaFoldDB" id="A0A964E0F4"/>
<name>A0A964E0F4_9PROT</name>
<comment type="caution">
    <text evidence="6">The sequence shown here is derived from an EMBL/GenBank/DDBJ whole genome shotgun (WGS) entry which is preliminary data.</text>
</comment>
<proteinExistence type="predicted"/>
<keyword evidence="1" id="KW-0805">Transcription regulation</keyword>
<keyword evidence="7" id="KW-1185">Reference proteome</keyword>
<dbReference type="SMART" id="SM00895">
    <property type="entry name" value="FCD"/>
    <property type="match status" value="1"/>
</dbReference>
<accession>A0A964E0F4</accession>
<organism evidence="6 7">
    <name type="scientific">Acidisoma silvae</name>
    <dbReference type="NCBI Taxonomy" id="2802396"/>
    <lineage>
        <taxon>Bacteria</taxon>
        <taxon>Pseudomonadati</taxon>
        <taxon>Pseudomonadota</taxon>
        <taxon>Alphaproteobacteria</taxon>
        <taxon>Acetobacterales</taxon>
        <taxon>Acidocellaceae</taxon>
        <taxon>Acidisoma</taxon>
    </lineage>
</organism>
<dbReference type="InterPro" id="IPR008920">
    <property type="entry name" value="TF_FadR/GntR_C"/>
</dbReference>
<dbReference type="PANTHER" id="PTHR43537">
    <property type="entry name" value="TRANSCRIPTIONAL REGULATOR, GNTR FAMILY"/>
    <property type="match status" value="1"/>
</dbReference>
<dbReference type="InterPro" id="IPR036390">
    <property type="entry name" value="WH_DNA-bd_sf"/>
</dbReference>
<feature type="domain" description="HTH gntR-type" evidence="5">
    <location>
        <begin position="25"/>
        <end position="92"/>
    </location>
</feature>
<keyword evidence="2" id="KW-0238">DNA-binding</keyword>
<evidence type="ECO:0000259" key="5">
    <source>
        <dbReference type="PROSITE" id="PS50949"/>
    </source>
</evidence>
<dbReference type="PANTHER" id="PTHR43537:SF5">
    <property type="entry name" value="UXU OPERON TRANSCRIPTIONAL REGULATOR"/>
    <property type="match status" value="1"/>
</dbReference>
<reference evidence="6" key="1">
    <citation type="journal article" date="2021" name="Microorganisms">
        <title>Acidisoma silvae sp. nov. and Acidisomacellulosilytica sp. nov., Two Acidophilic Bacteria Isolated from Decaying Wood, Hydrolyzing Cellulose and Producing Poly-3-hydroxybutyrate.</title>
        <authorList>
            <person name="Mieszkin S."/>
            <person name="Pouder E."/>
            <person name="Uroz S."/>
            <person name="Simon-Colin C."/>
            <person name="Alain K."/>
        </authorList>
    </citation>
    <scope>NUCLEOTIDE SEQUENCE</scope>
    <source>
        <strain evidence="6">HW T2.11</strain>
    </source>
</reference>
<dbReference type="InterPro" id="IPR011711">
    <property type="entry name" value="GntR_C"/>
</dbReference>
<evidence type="ECO:0000313" key="6">
    <source>
        <dbReference type="EMBL" id="MCB8877112.1"/>
    </source>
</evidence>
<dbReference type="SMART" id="SM00345">
    <property type="entry name" value="HTH_GNTR"/>
    <property type="match status" value="1"/>
</dbReference>
<evidence type="ECO:0000256" key="1">
    <source>
        <dbReference type="ARBA" id="ARBA00023015"/>
    </source>
</evidence>
<dbReference type="InterPro" id="IPR000524">
    <property type="entry name" value="Tscrpt_reg_HTH_GntR"/>
</dbReference>
<evidence type="ECO:0000313" key="7">
    <source>
        <dbReference type="Proteomes" id="UP000708298"/>
    </source>
</evidence>
<dbReference type="GO" id="GO:0003677">
    <property type="term" value="F:DNA binding"/>
    <property type="evidence" value="ECO:0007669"/>
    <property type="project" value="UniProtKB-KW"/>
</dbReference>
<evidence type="ECO:0000256" key="2">
    <source>
        <dbReference type="ARBA" id="ARBA00023125"/>
    </source>
</evidence>
<dbReference type="InterPro" id="IPR036388">
    <property type="entry name" value="WH-like_DNA-bd_sf"/>
</dbReference>